<reference evidence="1 2" key="1">
    <citation type="submission" date="2024-02" db="EMBL/GenBank/DDBJ databases">
        <title>A chromosome-level genome assembly of Drosophila madeirensis, a fruit fly species endemic to Madeira island.</title>
        <authorList>
            <person name="Tomihara K."/>
            <person name="Llopart A."/>
            <person name="Yamamoto D."/>
        </authorList>
    </citation>
    <scope>NUCLEOTIDE SEQUENCE [LARGE SCALE GENOMIC DNA]</scope>
    <source>
        <strain evidence="1 2">RF1</strain>
    </source>
</reference>
<sequence length="160" mass="18456">MLGRPIYKSTVKLLVPVVYVFRIFEVESDASMLLSAQAVPFHMNICPHCLKGPELEEWINASVSDELNVFHKGLRMGAENRWEPIVHGTSTDPPYDERQSWERMSDKMPQVYAMCALGYEFHLLDSAFLVHKPGIKLGYDNPERHILALETEFIIRSKFF</sequence>
<dbReference type="EMBL" id="AP029264">
    <property type="protein sequence ID" value="BFF94567.1"/>
    <property type="molecule type" value="Genomic_DNA"/>
</dbReference>
<protein>
    <submittedName>
        <fullName evidence="1">Beta-1-4-glucuronyltransferase 1</fullName>
    </submittedName>
</protein>
<dbReference type="PANTHER" id="PTHR47412">
    <property type="entry name" value="FI01434P-RELATED"/>
    <property type="match status" value="1"/>
</dbReference>
<dbReference type="Pfam" id="PF13896">
    <property type="entry name" value="Glyco_transf_49"/>
    <property type="match status" value="1"/>
</dbReference>
<dbReference type="PANTHER" id="PTHR47412:SF1">
    <property type="entry name" value="FI01434P-RELATED"/>
    <property type="match status" value="1"/>
</dbReference>
<evidence type="ECO:0000313" key="2">
    <source>
        <dbReference type="Proteomes" id="UP001500889"/>
    </source>
</evidence>
<keyword evidence="2" id="KW-1185">Reference proteome</keyword>
<gene>
    <name evidence="1" type="ORF">DMAD_12167</name>
</gene>
<organism evidence="1 2">
    <name type="scientific">Drosophila madeirensis</name>
    <name type="common">Fruit fly</name>
    <dbReference type="NCBI Taxonomy" id="30013"/>
    <lineage>
        <taxon>Eukaryota</taxon>
        <taxon>Metazoa</taxon>
        <taxon>Ecdysozoa</taxon>
        <taxon>Arthropoda</taxon>
        <taxon>Hexapoda</taxon>
        <taxon>Insecta</taxon>
        <taxon>Pterygota</taxon>
        <taxon>Neoptera</taxon>
        <taxon>Endopterygota</taxon>
        <taxon>Diptera</taxon>
        <taxon>Brachycera</taxon>
        <taxon>Muscomorpha</taxon>
        <taxon>Ephydroidea</taxon>
        <taxon>Drosophilidae</taxon>
        <taxon>Drosophila</taxon>
        <taxon>Sophophora</taxon>
    </lineage>
</organism>
<dbReference type="Proteomes" id="UP001500889">
    <property type="component" value="Chromosome U"/>
</dbReference>
<dbReference type="AlphaFoldDB" id="A0AAU9FFY0"/>
<proteinExistence type="predicted"/>
<name>A0AAU9FFY0_DROMD</name>
<evidence type="ECO:0000313" key="1">
    <source>
        <dbReference type="EMBL" id="BFF94567.1"/>
    </source>
</evidence>
<accession>A0AAU9FFY0</accession>